<feature type="compositionally biased region" description="Basic and acidic residues" evidence="1">
    <location>
        <begin position="93"/>
        <end position="105"/>
    </location>
</feature>
<accession>A0A0N4WY54</accession>
<feature type="region of interest" description="Disordered" evidence="1">
    <location>
        <begin position="59"/>
        <end position="105"/>
    </location>
</feature>
<dbReference type="Proteomes" id="UP000268014">
    <property type="component" value="Unassembled WGS sequence"/>
</dbReference>
<reference evidence="3 4" key="2">
    <citation type="submission" date="2018-11" db="EMBL/GenBank/DDBJ databases">
        <authorList>
            <consortium name="Pathogen Informatics"/>
        </authorList>
    </citation>
    <scope>NUCLEOTIDE SEQUENCE [LARGE SCALE GENOMIC DNA]</scope>
    <source>
        <strain evidence="3 4">MHpl1</strain>
    </source>
</reference>
<dbReference type="PANTHER" id="PTHR10024:SF368">
    <property type="entry name" value="C2 DOMAIN-CONTAINING PROTEIN"/>
    <property type="match status" value="1"/>
</dbReference>
<keyword evidence="4" id="KW-1185">Reference proteome</keyword>
<dbReference type="SUPFAM" id="SSF49562">
    <property type="entry name" value="C2 domain (Calcium/lipid-binding domain, CaLB)"/>
    <property type="match status" value="1"/>
</dbReference>
<dbReference type="GO" id="GO:0030276">
    <property type="term" value="F:clathrin binding"/>
    <property type="evidence" value="ECO:0007669"/>
    <property type="project" value="TreeGrafter"/>
</dbReference>
<dbReference type="GO" id="GO:0031045">
    <property type="term" value="C:dense core granule"/>
    <property type="evidence" value="ECO:0007669"/>
    <property type="project" value="TreeGrafter"/>
</dbReference>
<dbReference type="SMART" id="SM00239">
    <property type="entry name" value="C2"/>
    <property type="match status" value="1"/>
</dbReference>
<dbReference type="GO" id="GO:0048488">
    <property type="term" value="P:synaptic vesicle endocytosis"/>
    <property type="evidence" value="ECO:0007669"/>
    <property type="project" value="TreeGrafter"/>
</dbReference>
<dbReference type="OMA" id="RSPKVQY"/>
<dbReference type="GO" id="GO:0030424">
    <property type="term" value="C:axon"/>
    <property type="evidence" value="ECO:0007669"/>
    <property type="project" value="TreeGrafter"/>
</dbReference>
<dbReference type="GO" id="GO:0000149">
    <property type="term" value="F:SNARE binding"/>
    <property type="evidence" value="ECO:0007669"/>
    <property type="project" value="TreeGrafter"/>
</dbReference>
<dbReference type="GO" id="GO:0048791">
    <property type="term" value="P:calcium ion-regulated exocytosis of neurotransmitter"/>
    <property type="evidence" value="ECO:0007669"/>
    <property type="project" value="TreeGrafter"/>
</dbReference>
<dbReference type="PANTHER" id="PTHR10024">
    <property type="entry name" value="SYNAPTOTAGMIN"/>
    <property type="match status" value="1"/>
</dbReference>
<organism evidence="5">
    <name type="scientific">Haemonchus placei</name>
    <name type="common">Barber's pole worm</name>
    <dbReference type="NCBI Taxonomy" id="6290"/>
    <lineage>
        <taxon>Eukaryota</taxon>
        <taxon>Metazoa</taxon>
        <taxon>Ecdysozoa</taxon>
        <taxon>Nematoda</taxon>
        <taxon>Chromadorea</taxon>
        <taxon>Rhabditida</taxon>
        <taxon>Rhabditina</taxon>
        <taxon>Rhabditomorpha</taxon>
        <taxon>Strongyloidea</taxon>
        <taxon>Trichostrongylidae</taxon>
        <taxon>Haemonchus</taxon>
    </lineage>
</organism>
<reference evidence="5" key="1">
    <citation type="submission" date="2017-02" db="UniProtKB">
        <authorList>
            <consortium name="WormBaseParasite"/>
        </authorList>
    </citation>
    <scope>IDENTIFICATION</scope>
</reference>
<evidence type="ECO:0000259" key="2">
    <source>
        <dbReference type="SMART" id="SM00239"/>
    </source>
</evidence>
<dbReference type="Gene3D" id="2.60.40.150">
    <property type="entry name" value="C2 domain"/>
    <property type="match status" value="1"/>
</dbReference>
<sequence>MACPDIFIIQGMNFIAKHFFEYQSFSFVNMPHKAVQLHKTPPSQAGADPSVGWAPKNMHKTGKNQPAPAARASRIYRDPRPNGTKHGRAAKHEHRDWGDRHGELKEEKVAPHKDAWTKFLSNEDPGQRTVFDCDLEDRALATEEETLPERISRISADDLEFQMAYNASKSSSDADCELLTILTYAPSVQFVTATVKRAKALPYNNSPFARIMLFDGRRLLEQKQTTVNPSVGHKSSIDTSSKPSSSSVSSSLSSSSGDASFSESFLFHVTPAKLDRCHIVIEMFDHDSNGQPLSVGHCVIGRMGDITGHAHWIQMLKKHGMPVCMWHRIGVN</sequence>
<feature type="region of interest" description="Disordered" evidence="1">
    <location>
        <begin position="224"/>
        <end position="249"/>
    </location>
</feature>
<dbReference type="AlphaFoldDB" id="A0A0N4WY54"/>
<feature type="domain" description="C2" evidence="2">
    <location>
        <begin position="190"/>
        <end position="315"/>
    </location>
</feature>
<evidence type="ECO:0000313" key="4">
    <source>
        <dbReference type="Proteomes" id="UP000268014"/>
    </source>
</evidence>
<proteinExistence type="predicted"/>
<dbReference type="InterPro" id="IPR000008">
    <property type="entry name" value="C2_dom"/>
</dbReference>
<dbReference type="STRING" id="6290.A0A0N4WY54"/>
<dbReference type="WBParaSite" id="HPLM_0001678601-mRNA-1">
    <property type="protein sequence ID" value="HPLM_0001678601-mRNA-1"/>
    <property type="gene ID" value="HPLM_0001678601"/>
</dbReference>
<dbReference type="OrthoDB" id="5864499at2759"/>
<dbReference type="GO" id="GO:0001786">
    <property type="term" value="F:phosphatidylserine binding"/>
    <property type="evidence" value="ECO:0007669"/>
    <property type="project" value="TreeGrafter"/>
</dbReference>
<evidence type="ECO:0000313" key="3">
    <source>
        <dbReference type="EMBL" id="VDO61634.1"/>
    </source>
</evidence>
<dbReference type="EMBL" id="UZAF01019582">
    <property type="protein sequence ID" value="VDO61634.1"/>
    <property type="molecule type" value="Genomic_DNA"/>
</dbReference>
<dbReference type="InterPro" id="IPR035892">
    <property type="entry name" value="C2_domain_sf"/>
</dbReference>
<evidence type="ECO:0000313" key="5">
    <source>
        <dbReference type="WBParaSite" id="HPLM_0001678601-mRNA-1"/>
    </source>
</evidence>
<protein>
    <submittedName>
        <fullName evidence="5">C2 domain-containing protein</fullName>
    </submittedName>
</protein>
<dbReference type="GO" id="GO:0005509">
    <property type="term" value="F:calcium ion binding"/>
    <property type="evidence" value="ECO:0007669"/>
    <property type="project" value="TreeGrafter"/>
</dbReference>
<dbReference type="GO" id="GO:0030672">
    <property type="term" value="C:synaptic vesicle membrane"/>
    <property type="evidence" value="ECO:0007669"/>
    <property type="project" value="TreeGrafter"/>
</dbReference>
<feature type="compositionally biased region" description="Low complexity" evidence="1">
    <location>
        <begin position="237"/>
        <end position="249"/>
    </location>
</feature>
<name>A0A0N4WY54_HAEPC</name>
<gene>
    <name evidence="3" type="ORF">HPLM_LOCUS16778</name>
</gene>
<dbReference type="GO" id="GO:0005886">
    <property type="term" value="C:plasma membrane"/>
    <property type="evidence" value="ECO:0007669"/>
    <property type="project" value="TreeGrafter"/>
</dbReference>
<evidence type="ECO:0000256" key="1">
    <source>
        <dbReference type="SAM" id="MobiDB-lite"/>
    </source>
</evidence>
<dbReference type="GO" id="GO:0005544">
    <property type="term" value="F:calcium-dependent phospholipid binding"/>
    <property type="evidence" value="ECO:0007669"/>
    <property type="project" value="TreeGrafter"/>
</dbReference>
<feature type="compositionally biased region" description="Basic residues" evidence="1">
    <location>
        <begin position="83"/>
        <end position="92"/>
    </location>
</feature>